<dbReference type="Gene3D" id="3.30.450.20">
    <property type="entry name" value="PAS domain"/>
    <property type="match status" value="1"/>
</dbReference>
<dbReference type="KEGG" id="mta:Moth_0384"/>
<evidence type="ECO:0000256" key="3">
    <source>
        <dbReference type="SAM" id="Coils"/>
    </source>
</evidence>
<dbReference type="Pfam" id="PF00015">
    <property type="entry name" value="MCPsignal"/>
    <property type="match status" value="1"/>
</dbReference>
<accession>Q2RLH1</accession>
<feature type="transmembrane region" description="Helical" evidence="4">
    <location>
        <begin position="6"/>
        <end position="35"/>
    </location>
</feature>
<dbReference type="eggNOG" id="COG0840">
    <property type="taxonomic scope" value="Bacteria"/>
</dbReference>
<reference evidence="6" key="1">
    <citation type="submission" date="2005-12" db="EMBL/GenBank/DDBJ databases">
        <title>Complete sequence of Moorella thermoacetica ATCC 39073.</title>
        <authorList>
            <consortium name="US DOE Joint Genome Institute"/>
            <person name="Copeland A."/>
            <person name="Lucas S."/>
            <person name="Lapidus A."/>
            <person name="Barry K."/>
            <person name="Detter J.C."/>
            <person name="Glavina T."/>
            <person name="Hammon N."/>
            <person name="Israni S."/>
            <person name="Pitluck S."/>
            <person name="Chertkov O."/>
            <person name="Saunders E.H."/>
            <person name="Brettin T."/>
            <person name="Bruce D."/>
            <person name="Han C."/>
            <person name="Tapia R."/>
            <person name="Gilna P."/>
            <person name="Schmutz J."/>
            <person name="Larimer F."/>
            <person name="Land M."/>
            <person name="Kyrpides N."/>
            <person name="Anderson I."/>
            <person name="Richardson P."/>
            <person name="Ragsdale S."/>
        </authorList>
    </citation>
    <scope>NUCLEOTIDE SEQUENCE</scope>
    <source>
        <strain evidence="6">ATCC 39073</strain>
    </source>
</reference>
<feature type="coiled-coil region" evidence="3">
    <location>
        <begin position="283"/>
        <end position="352"/>
    </location>
</feature>
<organism evidence="6">
    <name type="scientific">Moorella thermoacetica (strain ATCC 39073 / JCM 9320)</name>
    <dbReference type="NCBI Taxonomy" id="264732"/>
    <lineage>
        <taxon>Bacteria</taxon>
        <taxon>Bacillati</taxon>
        <taxon>Bacillota</taxon>
        <taxon>Clostridia</taxon>
        <taxon>Neomoorellales</taxon>
        <taxon>Neomoorellaceae</taxon>
        <taxon>Neomoorella</taxon>
    </lineage>
</organism>
<dbReference type="STRING" id="264732.Moth_0384"/>
<dbReference type="GO" id="GO:0016020">
    <property type="term" value="C:membrane"/>
    <property type="evidence" value="ECO:0007669"/>
    <property type="project" value="InterPro"/>
</dbReference>
<dbReference type="PANTHER" id="PTHR32089:SF112">
    <property type="entry name" value="LYSOZYME-LIKE PROTEIN-RELATED"/>
    <property type="match status" value="1"/>
</dbReference>
<evidence type="ECO:0000313" key="6">
    <source>
        <dbReference type="EMBL" id="ABC18718.1"/>
    </source>
</evidence>
<dbReference type="GO" id="GO:0007165">
    <property type="term" value="P:signal transduction"/>
    <property type="evidence" value="ECO:0007669"/>
    <property type="project" value="UniProtKB-KW"/>
</dbReference>
<dbReference type="OrthoDB" id="13222at2"/>
<keyword evidence="4" id="KW-0472">Membrane</keyword>
<evidence type="ECO:0000256" key="4">
    <source>
        <dbReference type="SAM" id="Phobius"/>
    </source>
</evidence>
<dbReference type="PANTHER" id="PTHR32089">
    <property type="entry name" value="METHYL-ACCEPTING CHEMOTAXIS PROTEIN MCPB"/>
    <property type="match status" value="1"/>
</dbReference>
<proteinExistence type="predicted"/>
<dbReference type="InterPro" id="IPR029151">
    <property type="entry name" value="Sensor-like_sf"/>
</dbReference>
<dbReference type="PROSITE" id="PS50111">
    <property type="entry name" value="CHEMOTAXIS_TRANSDUC_2"/>
    <property type="match status" value="1"/>
</dbReference>
<dbReference type="EMBL" id="CP000232">
    <property type="protein sequence ID" value="ABC18718.1"/>
    <property type="molecule type" value="Genomic_DNA"/>
</dbReference>
<dbReference type="SMART" id="SM00283">
    <property type="entry name" value="MA"/>
    <property type="match status" value="1"/>
</dbReference>
<dbReference type="HOGENOM" id="CLU_000445_107_18_9"/>
<keyword evidence="3" id="KW-0175">Coiled coil</keyword>
<feature type="coiled-coil region" evidence="3">
    <location>
        <begin position="188"/>
        <end position="222"/>
    </location>
</feature>
<dbReference type="PATRIC" id="fig|264732.11.peg.416"/>
<dbReference type="AlphaFoldDB" id="Q2RLH1"/>
<feature type="domain" description="Methyl-accepting transducer" evidence="5">
    <location>
        <begin position="117"/>
        <end position="367"/>
    </location>
</feature>
<keyword evidence="4" id="KW-0812">Transmembrane</keyword>
<evidence type="ECO:0000259" key="5">
    <source>
        <dbReference type="PROSITE" id="PS50111"/>
    </source>
</evidence>
<dbReference type="EnsemblBacteria" id="ABC18718">
    <property type="protein sequence ID" value="ABC18718"/>
    <property type="gene ID" value="Moth_0384"/>
</dbReference>
<dbReference type="CDD" id="cd11386">
    <property type="entry name" value="MCP_signal"/>
    <property type="match status" value="1"/>
</dbReference>
<dbReference type="InterPro" id="IPR004089">
    <property type="entry name" value="MCPsignal_dom"/>
</dbReference>
<dbReference type="SUPFAM" id="SSF103190">
    <property type="entry name" value="Sensory domain-like"/>
    <property type="match status" value="1"/>
</dbReference>
<evidence type="ECO:0000256" key="1">
    <source>
        <dbReference type="ARBA" id="ARBA00023224"/>
    </source>
</evidence>
<keyword evidence="1 2" id="KW-0807">Transducer</keyword>
<evidence type="ECO:0000256" key="2">
    <source>
        <dbReference type="PROSITE-ProRule" id="PRU00284"/>
    </source>
</evidence>
<keyword evidence="4" id="KW-1133">Transmembrane helix</keyword>
<name>Q2RLH1_MOOTA</name>
<gene>
    <name evidence="6" type="ordered locus">Moth_0384</name>
</gene>
<dbReference type="Gene3D" id="1.10.287.950">
    <property type="entry name" value="Methyl-accepting chemotaxis protein"/>
    <property type="match status" value="1"/>
</dbReference>
<protein>
    <submittedName>
        <fullName evidence="6">Methyl-accepting chemotaxis sensory transducer</fullName>
    </submittedName>
</protein>
<dbReference type="SUPFAM" id="SSF58104">
    <property type="entry name" value="Methyl-accepting chemotaxis protein (MCP) signaling domain"/>
    <property type="match status" value="1"/>
</dbReference>
<dbReference type="CDD" id="cd12914">
    <property type="entry name" value="PDC1_DGC_like"/>
    <property type="match status" value="1"/>
</dbReference>
<sequence length="532" mass="58718">MPLFPYLLVISLCIIVVTVTLGSGTLVMVLVGILLSSTGAFLLWQRWIHPLLLLQRFLSLLEKGDPVAAEKFLKAQKWSRGFHEIAGRVLEAFFRMIGNMQRSSDELNYLVGVIQREAEANRVSLAEIARTMQDMAGGADEEAGATQRVAENVEALTALAKDIAHLSSEGVNLVGEAKRREEKGREVLKVLLANMERAAVSIEEAAEKVMRLEVKIEKVNEFVRYVTEITDQTNLLALNAAIEAARAGDSGRGFAVVAGEVRKLAERSAQAAQNIVRIAETIQEVAKEAAKQVEENVRLVKDNLEQGEETMREMEEVTEAFTRVAGAMEEIYSNARKQAERAQNINQDASHMAAVAQETAAGVEEVTASVAHQEMAMETMEESVVKLSDMAGRFDELANQYTKEGWDEATKNSLIQNGMQILKSLAENSEIKSMQIEKLRKPFDEAVAGLDFIKYPMVVGLDGNIIYSPLKFNQSINWSFRPWFQAAIKGESYIGKPYITQATNRLAVPISCPIKNEKGEVLGVLAANIAED</sequence>